<evidence type="ECO:0000313" key="1">
    <source>
        <dbReference type="EMBL" id="GFO27238.1"/>
    </source>
</evidence>
<keyword evidence="2" id="KW-1185">Reference proteome</keyword>
<dbReference type="AlphaFoldDB" id="A0AAV4C8B0"/>
<organism evidence="1 2">
    <name type="scientific">Plakobranchus ocellatus</name>
    <dbReference type="NCBI Taxonomy" id="259542"/>
    <lineage>
        <taxon>Eukaryota</taxon>
        <taxon>Metazoa</taxon>
        <taxon>Spiralia</taxon>
        <taxon>Lophotrochozoa</taxon>
        <taxon>Mollusca</taxon>
        <taxon>Gastropoda</taxon>
        <taxon>Heterobranchia</taxon>
        <taxon>Euthyneura</taxon>
        <taxon>Panpulmonata</taxon>
        <taxon>Sacoglossa</taxon>
        <taxon>Placobranchoidea</taxon>
        <taxon>Plakobranchidae</taxon>
        <taxon>Plakobranchus</taxon>
    </lineage>
</organism>
<proteinExistence type="predicted"/>
<accession>A0AAV4C8B0</accession>
<evidence type="ECO:0000313" key="2">
    <source>
        <dbReference type="Proteomes" id="UP000735302"/>
    </source>
</evidence>
<dbReference type="EMBL" id="BLXT01005898">
    <property type="protein sequence ID" value="GFO27238.1"/>
    <property type="molecule type" value="Genomic_DNA"/>
</dbReference>
<sequence length="98" mass="11077">MDNRSWQQQQEEALHLSTCPTNLNAAFFRLVTEKNMKVLDSKVKFSGLGQAKAPVAGLEFGTEESLQILGRIRYPEAPQLQKEIVMSDKRLIITVRTS</sequence>
<dbReference type="Proteomes" id="UP000735302">
    <property type="component" value="Unassembled WGS sequence"/>
</dbReference>
<comment type="caution">
    <text evidence="1">The sequence shown here is derived from an EMBL/GenBank/DDBJ whole genome shotgun (WGS) entry which is preliminary data.</text>
</comment>
<protein>
    <submittedName>
        <fullName evidence="1">Uncharacterized protein</fullName>
    </submittedName>
</protein>
<reference evidence="1 2" key="1">
    <citation type="journal article" date="2021" name="Elife">
        <title>Chloroplast acquisition without the gene transfer in kleptoplastic sea slugs, Plakobranchus ocellatus.</title>
        <authorList>
            <person name="Maeda T."/>
            <person name="Takahashi S."/>
            <person name="Yoshida T."/>
            <person name="Shimamura S."/>
            <person name="Takaki Y."/>
            <person name="Nagai Y."/>
            <person name="Toyoda A."/>
            <person name="Suzuki Y."/>
            <person name="Arimoto A."/>
            <person name="Ishii H."/>
            <person name="Satoh N."/>
            <person name="Nishiyama T."/>
            <person name="Hasebe M."/>
            <person name="Maruyama T."/>
            <person name="Minagawa J."/>
            <person name="Obokata J."/>
            <person name="Shigenobu S."/>
        </authorList>
    </citation>
    <scope>NUCLEOTIDE SEQUENCE [LARGE SCALE GENOMIC DNA]</scope>
</reference>
<gene>
    <name evidence="1" type="ORF">PoB_005374300</name>
</gene>
<name>A0AAV4C8B0_9GAST</name>